<dbReference type="GO" id="GO:0016020">
    <property type="term" value="C:membrane"/>
    <property type="evidence" value="ECO:0007669"/>
    <property type="project" value="UniProtKB-SubCell"/>
</dbReference>
<dbReference type="CDD" id="cd03505">
    <property type="entry name" value="Delta9-FADS-like"/>
    <property type="match status" value="1"/>
</dbReference>
<dbReference type="Proteomes" id="UP000264353">
    <property type="component" value="Chromosome A9"/>
</dbReference>
<dbReference type="GO" id="GO:0016717">
    <property type="term" value="F:oxidoreductase activity, acting on paired donors, with oxidation of a pair of donors resulting in the reduction of molecular oxygen to two molecules of water"/>
    <property type="evidence" value="ECO:0007669"/>
    <property type="project" value="InterPro"/>
</dbReference>
<evidence type="ECO:0000256" key="12">
    <source>
        <dbReference type="SAM" id="Phobius"/>
    </source>
</evidence>
<evidence type="ECO:0000256" key="8">
    <source>
        <dbReference type="ARBA" id="ARBA00023004"/>
    </source>
</evidence>
<dbReference type="Pfam" id="PF00487">
    <property type="entry name" value="FA_desaturase"/>
    <property type="match status" value="1"/>
</dbReference>
<feature type="transmembrane region" description="Helical" evidence="12">
    <location>
        <begin position="58"/>
        <end position="77"/>
    </location>
</feature>
<dbReference type="UniPathway" id="UPA00658"/>
<comment type="subcellular location">
    <subcellularLocation>
        <location evidence="1">Membrane</location>
        <topology evidence="1">Multi-pass membrane protein</topology>
    </subcellularLocation>
</comment>
<proteinExistence type="inferred from homology"/>
<dbReference type="PRINTS" id="PR00075">
    <property type="entry name" value="FACDDSATRASE"/>
</dbReference>
<organism evidence="14 15">
    <name type="scientific">Brassica campestris</name>
    <name type="common">Field mustard</name>
    <dbReference type="NCBI Taxonomy" id="3711"/>
    <lineage>
        <taxon>Eukaryota</taxon>
        <taxon>Viridiplantae</taxon>
        <taxon>Streptophyta</taxon>
        <taxon>Embryophyta</taxon>
        <taxon>Tracheophyta</taxon>
        <taxon>Spermatophyta</taxon>
        <taxon>Magnoliopsida</taxon>
        <taxon>eudicotyledons</taxon>
        <taxon>Gunneridae</taxon>
        <taxon>Pentapetalae</taxon>
        <taxon>rosids</taxon>
        <taxon>malvids</taxon>
        <taxon>Brassicales</taxon>
        <taxon>Brassicaceae</taxon>
        <taxon>Brassiceae</taxon>
        <taxon>Brassica</taxon>
    </lineage>
</organism>
<gene>
    <name evidence="14" type="ORF">BRARA_I05425</name>
</gene>
<keyword evidence="10 12" id="KW-0472">Membrane</keyword>
<evidence type="ECO:0000256" key="9">
    <source>
        <dbReference type="ARBA" id="ARBA00023098"/>
    </source>
</evidence>
<evidence type="ECO:0000256" key="4">
    <source>
        <dbReference type="ARBA" id="ARBA00022692"/>
    </source>
</evidence>
<evidence type="ECO:0000256" key="11">
    <source>
        <dbReference type="RuleBase" id="RU000581"/>
    </source>
</evidence>
<evidence type="ECO:0000256" key="1">
    <source>
        <dbReference type="ARBA" id="ARBA00004141"/>
    </source>
</evidence>
<dbReference type="EMBL" id="CM010636">
    <property type="protein sequence ID" value="RID48954.1"/>
    <property type="molecule type" value="Genomic_DNA"/>
</dbReference>
<name>A0A397YAU4_BRACM</name>
<comment type="domain">
    <text evidence="11">The histidine box domains are involved in binding the catalytic metal ions.</text>
</comment>
<dbReference type="PANTHER" id="PTHR11351:SF71">
    <property type="entry name" value="DELTA-9 DESATURASE-LIKE 1 PROTEIN-RELATED"/>
    <property type="match status" value="1"/>
</dbReference>
<evidence type="ECO:0000313" key="14">
    <source>
        <dbReference type="EMBL" id="RID48954.1"/>
    </source>
</evidence>
<dbReference type="InterPro" id="IPR005804">
    <property type="entry name" value="FA_desaturase_dom"/>
</dbReference>
<evidence type="ECO:0000313" key="15">
    <source>
        <dbReference type="Proteomes" id="UP000264353"/>
    </source>
</evidence>
<evidence type="ECO:0000256" key="6">
    <source>
        <dbReference type="ARBA" id="ARBA00022989"/>
    </source>
</evidence>
<keyword evidence="9" id="KW-0443">Lipid metabolism</keyword>
<keyword evidence="11" id="KW-0275">Fatty acid biosynthesis</keyword>
<keyword evidence="8" id="KW-0408">Iron</keyword>
<keyword evidence="4 11" id="KW-0812">Transmembrane</keyword>
<evidence type="ECO:0000256" key="3">
    <source>
        <dbReference type="ARBA" id="ARBA00009295"/>
    </source>
</evidence>
<comment type="cofactor">
    <cofactor evidence="11">
        <name>Fe(2+)</name>
        <dbReference type="ChEBI" id="CHEBI:29033"/>
    </cofactor>
</comment>
<dbReference type="InterPro" id="IPR015876">
    <property type="entry name" value="Acyl-CoA_DS"/>
</dbReference>
<evidence type="ECO:0000256" key="7">
    <source>
        <dbReference type="ARBA" id="ARBA00023002"/>
    </source>
</evidence>
<feature type="domain" description="Fatty acid desaturase" evidence="13">
    <location>
        <begin position="56"/>
        <end position="145"/>
    </location>
</feature>
<sequence>MDDTTKEDGSGSSRKPVRKEKRSYIFRKWTWIDVMKASSVGTVHLLCVLAPFNFKWEALLFGVILAIMSALSITFSYHRNLAHRSFKLPKWLEYSFAYSALFALQGHPIDWVSTHRFHHQFTDSHRDPHSPIEGFWFSHVFWIFNSSYIREKQGDGRDQALDYPRLLLMELIPELASSVLSDNQIRTGIDLTTV</sequence>
<evidence type="ECO:0000256" key="10">
    <source>
        <dbReference type="ARBA" id="ARBA00023136"/>
    </source>
</evidence>
<protein>
    <recommendedName>
        <fullName evidence="13">Fatty acid desaturase domain-containing protein</fullName>
    </recommendedName>
</protein>
<accession>A0A397YAU4</accession>
<keyword evidence="6 12" id="KW-1133">Transmembrane helix</keyword>
<comment type="similarity">
    <text evidence="3 11">Belongs to the fatty acid desaturase type 1 family.</text>
</comment>
<keyword evidence="7 11" id="KW-0560">Oxidoreductase</keyword>
<comment type="pathway">
    <text evidence="2">Lipid metabolism; polyunsaturated fatty acid biosynthesis.</text>
</comment>
<dbReference type="PANTHER" id="PTHR11351">
    <property type="entry name" value="ACYL-COA DESATURASE"/>
    <property type="match status" value="1"/>
</dbReference>
<dbReference type="GO" id="GO:0006636">
    <property type="term" value="P:unsaturated fatty acid biosynthetic process"/>
    <property type="evidence" value="ECO:0007669"/>
    <property type="project" value="UniProtKB-UniPathway"/>
</dbReference>
<keyword evidence="11" id="KW-0444">Lipid biosynthesis</keyword>
<reference evidence="14 15" key="1">
    <citation type="submission" date="2018-06" db="EMBL/GenBank/DDBJ databases">
        <title>WGS assembly of Brassica rapa FPsc.</title>
        <authorList>
            <person name="Bowman J."/>
            <person name="Kohchi T."/>
            <person name="Yamato K."/>
            <person name="Jenkins J."/>
            <person name="Shu S."/>
            <person name="Ishizaki K."/>
            <person name="Yamaoka S."/>
            <person name="Nishihama R."/>
            <person name="Nakamura Y."/>
            <person name="Berger F."/>
            <person name="Adam C."/>
            <person name="Aki S."/>
            <person name="Althoff F."/>
            <person name="Araki T."/>
            <person name="Arteaga-Vazquez M."/>
            <person name="Balasubrmanian S."/>
            <person name="Bauer D."/>
            <person name="Boehm C."/>
            <person name="Briginshaw L."/>
            <person name="Caballero-Perez J."/>
            <person name="Catarino B."/>
            <person name="Chen F."/>
            <person name="Chiyoda S."/>
            <person name="Chovatia M."/>
            <person name="Davies K."/>
            <person name="Delmans M."/>
            <person name="Demura T."/>
            <person name="Dierschke T."/>
            <person name="Dolan L."/>
            <person name="Dorantes-Acosta A."/>
            <person name="Eklund D."/>
            <person name="Florent S."/>
            <person name="Flores-Sandoval E."/>
            <person name="Fujiyama A."/>
            <person name="Fukuzawa H."/>
            <person name="Galik B."/>
            <person name="Grimanelli D."/>
            <person name="Grimwood J."/>
            <person name="Grossniklaus U."/>
            <person name="Hamada T."/>
            <person name="Haseloff J."/>
            <person name="Hetherington A."/>
            <person name="Higo A."/>
            <person name="Hirakawa Y."/>
            <person name="Hundley H."/>
            <person name="Ikeda Y."/>
            <person name="Inoue K."/>
            <person name="Inoue S."/>
            <person name="Ishida S."/>
            <person name="Jia Q."/>
            <person name="Kakita M."/>
            <person name="Kanazawa T."/>
            <person name="Kawai Y."/>
            <person name="Kawashima T."/>
            <person name="Kennedy M."/>
            <person name="Kinose K."/>
            <person name="Kinoshita T."/>
            <person name="Kohara Y."/>
            <person name="Koide E."/>
            <person name="Komatsu K."/>
            <person name="Kopischke S."/>
            <person name="Kubo M."/>
            <person name="Kyozuka J."/>
            <person name="Lagercrantz U."/>
            <person name="Lin S."/>
            <person name="Lindquist E."/>
            <person name="Lipzen A."/>
            <person name="Lu C."/>
            <person name="Luna E."/>
            <person name="Martienssen R."/>
            <person name="Minamino N."/>
            <person name="Mizutani M."/>
            <person name="Mizutani M."/>
            <person name="Mochizuki N."/>
            <person name="Monte I."/>
            <person name="Mosher R."/>
            <person name="Nagasaki H."/>
            <person name="Nakagami H."/>
            <person name="Naramoto S."/>
            <person name="Nishitani K."/>
            <person name="Ohtani M."/>
            <person name="Okamoto T."/>
            <person name="Okumura M."/>
            <person name="Phillips J."/>
            <person name="Pollak B."/>
            <person name="Reinders A."/>
            <person name="Roevekamp M."/>
            <person name="Sano R."/>
            <person name="Sawa S."/>
            <person name="Schmid M."/>
            <person name="Shirakawa M."/>
            <person name="Solano R."/>
            <person name="Spunde A."/>
            <person name="Suetsugu N."/>
            <person name="Sugano S."/>
            <person name="Sugiyama A."/>
            <person name="Sun R."/>
            <person name="Suzuki Y."/>
            <person name="Takenaka M."/>
            <person name="Takezawa D."/>
            <person name="Tomogane H."/>
            <person name="Tsuzuki M."/>
            <person name="Ueda T."/>
            <person name="Umeda M."/>
            <person name="Ward J."/>
            <person name="Watanabe Y."/>
            <person name="Yazaki K."/>
            <person name="Yokoyama R."/>
            <person name="Yoshitake Y."/>
            <person name="Yotsui I."/>
            <person name="Zachgo S."/>
            <person name="Schmutz J."/>
        </authorList>
    </citation>
    <scope>NUCLEOTIDE SEQUENCE [LARGE SCALE GENOMIC DNA]</scope>
    <source>
        <strain evidence="15">cv. B-3</strain>
    </source>
</reference>
<evidence type="ECO:0000256" key="2">
    <source>
        <dbReference type="ARBA" id="ARBA00005105"/>
    </source>
</evidence>
<evidence type="ECO:0000259" key="13">
    <source>
        <dbReference type="Pfam" id="PF00487"/>
    </source>
</evidence>
<keyword evidence="5" id="KW-0276">Fatty acid metabolism</keyword>
<evidence type="ECO:0000256" key="5">
    <source>
        <dbReference type="ARBA" id="ARBA00022832"/>
    </source>
</evidence>
<dbReference type="AlphaFoldDB" id="A0A397YAU4"/>